<evidence type="ECO:0000259" key="2">
    <source>
        <dbReference type="Pfam" id="PF20152"/>
    </source>
</evidence>
<dbReference type="EMBL" id="JH711583">
    <property type="protein sequence ID" value="EIW77951.1"/>
    <property type="molecule type" value="Genomic_DNA"/>
</dbReference>
<keyword evidence="4" id="KW-1185">Reference proteome</keyword>
<dbReference type="Pfam" id="PF20152">
    <property type="entry name" value="DUF6534"/>
    <property type="match status" value="1"/>
</dbReference>
<dbReference type="InterPro" id="IPR045339">
    <property type="entry name" value="DUF6534"/>
</dbReference>
<dbReference type="PANTHER" id="PTHR40465:SF1">
    <property type="entry name" value="DUF6534 DOMAIN-CONTAINING PROTEIN"/>
    <property type="match status" value="1"/>
</dbReference>
<name>A0A5M3MH55_CONPW</name>
<feature type="transmembrane region" description="Helical" evidence="1">
    <location>
        <begin position="121"/>
        <end position="142"/>
    </location>
</feature>
<organism evidence="3 4">
    <name type="scientific">Coniophora puteana (strain RWD-64-598)</name>
    <name type="common">Brown rot fungus</name>
    <dbReference type="NCBI Taxonomy" id="741705"/>
    <lineage>
        <taxon>Eukaryota</taxon>
        <taxon>Fungi</taxon>
        <taxon>Dikarya</taxon>
        <taxon>Basidiomycota</taxon>
        <taxon>Agaricomycotina</taxon>
        <taxon>Agaricomycetes</taxon>
        <taxon>Agaricomycetidae</taxon>
        <taxon>Boletales</taxon>
        <taxon>Coniophorineae</taxon>
        <taxon>Coniophoraceae</taxon>
        <taxon>Coniophora</taxon>
    </lineage>
</organism>
<feature type="transmembrane region" description="Helical" evidence="1">
    <location>
        <begin position="17"/>
        <end position="37"/>
    </location>
</feature>
<keyword evidence="1" id="KW-0472">Membrane</keyword>
<proteinExistence type="predicted"/>
<evidence type="ECO:0000313" key="3">
    <source>
        <dbReference type="EMBL" id="EIW77951.1"/>
    </source>
</evidence>
<dbReference type="RefSeq" id="XP_007771905.1">
    <property type="nucleotide sequence ID" value="XM_007773715.1"/>
</dbReference>
<feature type="transmembrane region" description="Helical" evidence="1">
    <location>
        <begin position="49"/>
        <end position="70"/>
    </location>
</feature>
<gene>
    <name evidence="3" type="ORF">CONPUDRAFT_75702</name>
</gene>
<dbReference type="Proteomes" id="UP000053558">
    <property type="component" value="Unassembled WGS sequence"/>
</dbReference>
<comment type="caution">
    <text evidence="3">The sequence shown here is derived from an EMBL/GenBank/DDBJ whole genome shotgun (WGS) entry which is preliminary data.</text>
</comment>
<dbReference type="KEGG" id="cput:CONPUDRAFT_75702"/>
<reference evidence="4" key="1">
    <citation type="journal article" date="2012" name="Science">
        <title>The Paleozoic origin of enzymatic lignin decomposition reconstructed from 31 fungal genomes.</title>
        <authorList>
            <person name="Floudas D."/>
            <person name="Binder M."/>
            <person name="Riley R."/>
            <person name="Barry K."/>
            <person name="Blanchette R.A."/>
            <person name="Henrissat B."/>
            <person name="Martinez A.T."/>
            <person name="Otillar R."/>
            <person name="Spatafora J.W."/>
            <person name="Yadav J.S."/>
            <person name="Aerts A."/>
            <person name="Benoit I."/>
            <person name="Boyd A."/>
            <person name="Carlson A."/>
            <person name="Copeland A."/>
            <person name="Coutinho P.M."/>
            <person name="de Vries R.P."/>
            <person name="Ferreira P."/>
            <person name="Findley K."/>
            <person name="Foster B."/>
            <person name="Gaskell J."/>
            <person name="Glotzer D."/>
            <person name="Gorecki P."/>
            <person name="Heitman J."/>
            <person name="Hesse C."/>
            <person name="Hori C."/>
            <person name="Igarashi K."/>
            <person name="Jurgens J.A."/>
            <person name="Kallen N."/>
            <person name="Kersten P."/>
            <person name="Kohler A."/>
            <person name="Kuees U."/>
            <person name="Kumar T.K.A."/>
            <person name="Kuo A."/>
            <person name="LaButti K."/>
            <person name="Larrondo L.F."/>
            <person name="Lindquist E."/>
            <person name="Ling A."/>
            <person name="Lombard V."/>
            <person name="Lucas S."/>
            <person name="Lundell T."/>
            <person name="Martin R."/>
            <person name="McLaughlin D.J."/>
            <person name="Morgenstern I."/>
            <person name="Morin E."/>
            <person name="Murat C."/>
            <person name="Nagy L.G."/>
            <person name="Nolan M."/>
            <person name="Ohm R.A."/>
            <person name="Patyshakuliyeva A."/>
            <person name="Rokas A."/>
            <person name="Ruiz-Duenas F.J."/>
            <person name="Sabat G."/>
            <person name="Salamov A."/>
            <person name="Samejima M."/>
            <person name="Schmutz J."/>
            <person name="Slot J.C."/>
            <person name="St John F."/>
            <person name="Stenlid J."/>
            <person name="Sun H."/>
            <person name="Sun S."/>
            <person name="Syed K."/>
            <person name="Tsang A."/>
            <person name="Wiebenga A."/>
            <person name="Young D."/>
            <person name="Pisabarro A."/>
            <person name="Eastwood D.C."/>
            <person name="Martin F."/>
            <person name="Cullen D."/>
            <person name="Grigoriev I.V."/>
            <person name="Hibbett D.S."/>
        </authorList>
    </citation>
    <scope>NUCLEOTIDE SEQUENCE [LARGE SCALE GENOMIC DNA]</scope>
    <source>
        <strain evidence="4">RWD-64-598 SS2</strain>
    </source>
</reference>
<sequence length="294" mass="32405">MSSLEARVAPIIGPLEVGSLVCGILLGCALLQGYFYHCNFEHDPCKRKLLVACVIVVDLFYFFSCAVMLWKLTIIFFGNVSQVEALPAASLSAIAASTAVMNIMMQGFYAHRIWKLSSSVIIPIIIGISTTVSTIIALYGAIGTMVYEPKWLGPRSWIVWVSDSCELFSSLVITCVTAWYLRKSKILALSGTARHIDRLTLWTLEIGLPPSICRIAELVCILRYGDMIWLGPYIIVAGVQANCLLAAINTRMIRVDESIRRDVEETRQHKSLPALPRSTLVTDARNSSSSAESV</sequence>
<dbReference type="AlphaFoldDB" id="A0A5M3MH55"/>
<evidence type="ECO:0000256" key="1">
    <source>
        <dbReference type="SAM" id="Phobius"/>
    </source>
</evidence>
<accession>A0A5M3MH55</accession>
<feature type="transmembrane region" description="Helical" evidence="1">
    <location>
        <begin position="90"/>
        <end position="109"/>
    </location>
</feature>
<dbReference type="PANTHER" id="PTHR40465">
    <property type="entry name" value="CHROMOSOME 1, WHOLE GENOME SHOTGUN SEQUENCE"/>
    <property type="match status" value="1"/>
</dbReference>
<evidence type="ECO:0000313" key="4">
    <source>
        <dbReference type="Proteomes" id="UP000053558"/>
    </source>
</evidence>
<feature type="domain" description="DUF6534" evidence="2">
    <location>
        <begin position="170"/>
        <end position="251"/>
    </location>
</feature>
<feature type="transmembrane region" description="Helical" evidence="1">
    <location>
        <begin position="230"/>
        <end position="248"/>
    </location>
</feature>
<dbReference type="PROSITE" id="PS51257">
    <property type="entry name" value="PROKAR_LIPOPROTEIN"/>
    <property type="match status" value="1"/>
</dbReference>
<protein>
    <recommendedName>
        <fullName evidence="2">DUF6534 domain-containing protein</fullName>
    </recommendedName>
</protein>
<keyword evidence="1" id="KW-0812">Transmembrane</keyword>
<dbReference type="GeneID" id="19209404"/>
<keyword evidence="1" id="KW-1133">Transmembrane helix</keyword>